<sequence length="235" mass="25016">MSSPTLLAVAHGSRDPRFAENARRLVEQVRLLRPDLDVRPAFLELSEPNLVDVLGELRGDAVVVPLLLSDAYHARIDLPTMLSTAHSGLRVRQAPVLGADGRLLRLARRRVAEVGTDNPGVILTAVGSSDPTANARTRALAAQWEIATTVFATGDPTTLADAAESLRARGATEIVVAPWFLSPGLLLDQMCAEAAQLNMPVAAPLGADRLVAEVVVQRYMATVATLPSQAPALNR</sequence>
<dbReference type="InterPro" id="IPR002762">
    <property type="entry name" value="CbiX-like"/>
</dbReference>
<keyword evidence="2" id="KW-0456">Lyase</keyword>
<comment type="caution">
    <text evidence="3">The sequence shown here is derived from an EMBL/GenBank/DDBJ whole genome shotgun (WGS) entry which is preliminary data.</text>
</comment>
<organism evidence="3 4">
    <name type="scientific">Mycobacteroides saopaulense</name>
    <dbReference type="NCBI Taxonomy" id="1578165"/>
    <lineage>
        <taxon>Bacteria</taxon>
        <taxon>Bacillati</taxon>
        <taxon>Actinomycetota</taxon>
        <taxon>Actinomycetes</taxon>
        <taxon>Mycobacteriales</taxon>
        <taxon>Mycobacteriaceae</taxon>
        <taxon>Mycobacteroides</taxon>
    </lineage>
</organism>
<dbReference type="CDD" id="cd03416">
    <property type="entry name" value="CbiX_SirB_N"/>
    <property type="match status" value="1"/>
</dbReference>
<evidence type="ECO:0000256" key="2">
    <source>
        <dbReference type="ARBA" id="ARBA00023239"/>
    </source>
</evidence>
<keyword evidence="1" id="KW-0479">Metal-binding</keyword>
<dbReference type="Gene3D" id="3.40.50.1400">
    <property type="match status" value="2"/>
</dbReference>
<dbReference type="Proteomes" id="UP000192434">
    <property type="component" value="Unassembled WGS sequence"/>
</dbReference>
<evidence type="ECO:0000313" key="3">
    <source>
        <dbReference type="EMBL" id="ORB59486.1"/>
    </source>
</evidence>
<dbReference type="GO" id="GO:0046872">
    <property type="term" value="F:metal ion binding"/>
    <property type="evidence" value="ECO:0007669"/>
    <property type="project" value="UniProtKB-KW"/>
</dbReference>
<dbReference type="OrthoDB" id="482456at2"/>
<dbReference type="EMBL" id="MVII01000007">
    <property type="protein sequence ID" value="ORB59486.1"/>
    <property type="molecule type" value="Genomic_DNA"/>
</dbReference>
<dbReference type="Pfam" id="PF01903">
    <property type="entry name" value="CbiX"/>
    <property type="match status" value="2"/>
</dbReference>
<dbReference type="SUPFAM" id="SSF53800">
    <property type="entry name" value="Chelatase"/>
    <property type="match status" value="1"/>
</dbReference>
<dbReference type="GO" id="GO:0016829">
    <property type="term" value="F:lyase activity"/>
    <property type="evidence" value="ECO:0007669"/>
    <property type="project" value="UniProtKB-KW"/>
</dbReference>
<dbReference type="InterPro" id="IPR050963">
    <property type="entry name" value="Sirohydro_Cobaltochel/CbiX"/>
</dbReference>
<evidence type="ECO:0000256" key="1">
    <source>
        <dbReference type="ARBA" id="ARBA00022723"/>
    </source>
</evidence>
<dbReference type="PANTHER" id="PTHR33542:SF5">
    <property type="entry name" value="FERROCHELATASE CHE1"/>
    <property type="match status" value="1"/>
</dbReference>
<gene>
    <name evidence="3" type="ORF">BST43_07360</name>
</gene>
<dbReference type="AlphaFoldDB" id="A0A1S4VHY0"/>
<dbReference type="STRING" id="1578165.BKG68_11655"/>
<name>A0A1S4VHY0_9MYCO</name>
<proteinExistence type="predicted"/>
<dbReference type="KEGG" id="msao:MYCSP_07530"/>
<reference evidence="3 4" key="1">
    <citation type="submission" date="2016-12" db="EMBL/GenBank/DDBJ databases">
        <title>The new phylogeny of genus Mycobacterium.</title>
        <authorList>
            <person name="Tortoli E."/>
            <person name="Trovato A."/>
            <person name="Cirillo D.M."/>
        </authorList>
    </citation>
    <scope>NUCLEOTIDE SEQUENCE [LARGE SCALE GENOMIC DNA]</scope>
    <source>
        <strain evidence="3 4">CCUG 66554</strain>
    </source>
</reference>
<dbReference type="PANTHER" id="PTHR33542">
    <property type="entry name" value="SIROHYDROCHLORIN FERROCHELATASE, CHLOROPLASTIC"/>
    <property type="match status" value="1"/>
</dbReference>
<evidence type="ECO:0000313" key="4">
    <source>
        <dbReference type="Proteomes" id="UP000192434"/>
    </source>
</evidence>
<accession>A0A1S4VHY0</accession>
<protein>
    <submittedName>
        <fullName evidence="3">Cobalamin biosynthesis protein CbiX</fullName>
    </submittedName>
</protein>
<dbReference type="RefSeq" id="WP_083014087.1">
    <property type="nucleotide sequence ID" value="NZ_CP010271.1"/>
</dbReference>